<evidence type="ECO:0000313" key="1">
    <source>
        <dbReference type="EMBL" id="SAL12994.1"/>
    </source>
</evidence>
<dbReference type="AlphaFoldDB" id="A0A158EZJ6"/>
<organism evidence="1 2">
    <name type="scientific">Caballeronia telluris</name>
    <dbReference type="NCBI Taxonomy" id="326475"/>
    <lineage>
        <taxon>Bacteria</taxon>
        <taxon>Pseudomonadati</taxon>
        <taxon>Pseudomonadota</taxon>
        <taxon>Betaproteobacteria</taxon>
        <taxon>Burkholderiales</taxon>
        <taxon>Burkholderiaceae</taxon>
        <taxon>Caballeronia</taxon>
    </lineage>
</organism>
<keyword evidence="2" id="KW-1185">Reference proteome</keyword>
<accession>A0A158EZJ6</accession>
<comment type="caution">
    <text evidence="1">The sequence shown here is derived from an EMBL/GenBank/DDBJ whole genome shotgun (WGS) entry which is preliminary data.</text>
</comment>
<dbReference type="EMBL" id="FCNZ02000001">
    <property type="protein sequence ID" value="SAL12994.1"/>
    <property type="molecule type" value="Genomic_DNA"/>
</dbReference>
<protein>
    <submittedName>
        <fullName evidence="1">Uncharacterized protein</fullName>
    </submittedName>
</protein>
<dbReference type="Proteomes" id="UP000054717">
    <property type="component" value="Unassembled WGS sequence"/>
</dbReference>
<gene>
    <name evidence="1" type="ORF">AWB66_00425</name>
</gene>
<reference evidence="1" key="1">
    <citation type="submission" date="2016-01" db="EMBL/GenBank/DDBJ databases">
        <authorList>
            <person name="Peeters Charlotte."/>
        </authorList>
    </citation>
    <scope>NUCLEOTIDE SEQUENCE</scope>
    <source>
        <strain evidence="1">LMG 22936</strain>
    </source>
</reference>
<proteinExistence type="predicted"/>
<sequence>MTKQPLAAIFFYDEDSGEFKLCNIQRSKVQALIERALVMPVPLDDQDAPDSAISDEDVRRLGGMLMLMQGYSNPELRERFKFATERSINWDSPTRPELD</sequence>
<dbReference type="STRING" id="326475.AWB66_00425"/>
<evidence type="ECO:0000313" key="2">
    <source>
        <dbReference type="Proteomes" id="UP000054717"/>
    </source>
</evidence>
<dbReference type="RefSeq" id="WP_087628597.1">
    <property type="nucleotide sequence ID" value="NZ_FCNZ02000001.1"/>
</dbReference>
<name>A0A158EZJ6_9BURK</name>